<evidence type="ECO:0000256" key="1">
    <source>
        <dbReference type="SAM" id="SignalP"/>
    </source>
</evidence>
<feature type="signal peptide" evidence="1">
    <location>
        <begin position="1"/>
        <end position="20"/>
    </location>
</feature>
<comment type="caution">
    <text evidence="2">The sequence shown here is derived from an EMBL/GenBank/DDBJ whole genome shotgun (WGS) entry which is preliminary data.</text>
</comment>
<name>A0A811KM82_9BILA</name>
<dbReference type="Gene3D" id="3.80.10.10">
    <property type="entry name" value="Ribonuclease Inhibitor"/>
    <property type="match status" value="2"/>
</dbReference>
<dbReference type="PANTHER" id="PTHR24367:SF318">
    <property type="entry name" value="LEUCINE-RICH GLIOMA-INACTIVATED PROTEIN 1-LIKE"/>
    <property type="match status" value="1"/>
</dbReference>
<dbReference type="EMBL" id="CAJFCW020000003">
    <property type="protein sequence ID" value="CAG9106502.1"/>
    <property type="molecule type" value="Genomic_DNA"/>
</dbReference>
<evidence type="ECO:0000313" key="3">
    <source>
        <dbReference type="Proteomes" id="UP000614601"/>
    </source>
</evidence>
<keyword evidence="1" id="KW-0732">Signal</keyword>
<dbReference type="Pfam" id="PF13306">
    <property type="entry name" value="LRR_5"/>
    <property type="match status" value="2"/>
</dbReference>
<dbReference type="InterPro" id="IPR026906">
    <property type="entry name" value="LRR_5"/>
</dbReference>
<keyword evidence="3" id="KW-1185">Reference proteome</keyword>
<dbReference type="EMBL" id="CAJFDH010000003">
    <property type="protein sequence ID" value="CAD5216725.1"/>
    <property type="molecule type" value="Genomic_DNA"/>
</dbReference>
<accession>A0A811KM82</accession>
<reference evidence="2" key="1">
    <citation type="submission" date="2020-09" db="EMBL/GenBank/DDBJ databases">
        <authorList>
            <person name="Kikuchi T."/>
        </authorList>
    </citation>
    <scope>NUCLEOTIDE SEQUENCE</scope>
    <source>
        <strain evidence="2">SH1</strain>
    </source>
</reference>
<proteinExistence type="predicted"/>
<dbReference type="Proteomes" id="UP000614601">
    <property type="component" value="Unassembled WGS sequence"/>
</dbReference>
<protein>
    <submittedName>
        <fullName evidence="2">Uncharacterized protein</fullName>
    </submittedName>
</protein>
<dbReference type="InterPro" id="IPR051295">
    <property type="entry name" value="LGI_related"/>
</dbReference>
<sequence>MNSYLHFVFGLLSVILVCEANEDRTCVDGCKCTDNTLECYELELERIPAEWPGYFEKITLRNCTITTLEKNSFRRFTELEELKIENCPKLDVIDKYAFKGLQKLKLLHIVNNPKLRELHRFSFSSIGNQNPLRIILKNNGIEKIHAYAFKNTHNLRELHIEDRCYTVEPNGLSSISRLDFFTLKGVCVLSLNSFSNTSRIHNLSILDSTFTLSNGIFDQLSHVNQIQIRECRIGKLEENTFSGLFTVGSLQIQTTQIGRVSPRAFVGMENVGVLLISYVTIREPMDTPECLMHTAHKLMFSENTLHCSCEMQWIQFYKDQVILSENYCDRSEAFKALAYFKPLGCEPLTTKEPEPVIVKVKPTVSAVFVPDSIRKTQHEISASSHSVLSLFSVIVFLGFAF</sequence>
<dbReference type="PANTHER" id="PTHR24367">
    <property type="entry name" value="LEUCINE-RICH REPEAT-CONTAINING PROTEIN"/>
    <property type="match status" value="1"/>
</dbReference>
<dbReference type="AlphaFoldDB" id="A0A811KM82"/>
<dbReference type="InterPro" id="IPR032675">
    <property type="entry name" value="LRR_dom_sf"/>
</dbReference>
<dbReference type="SUPFAM" id="SSF52058">
    <property type="entry name" value="L domain-like"/>
    <property type="match status" value="1"/>
</dbReference>
<gene>
    <name evidence="2" type="ORF">BOKJ2_LOCUS6731</name>
</gene>
<dbReference type="OrthoDB" id="6363818at2759"/>
<evidence type="ECO:0000313" key="2">
    <source>
        <dbReference type="EMBL" id="CAD5216725.1"/>
    </source>
</evidence>
<organism evidence="2 3">
    <name type="scientific">Bursaphelenchus okinawaensis</name>
    <dbReference type="NCBI Taxonomy" id="465554"/>
    <lineage>
        <taxon>Eukaryota</taxon>
        <taxon>Metazoa</taxon>
        <taxon>Ecdysozoa</taxon>
        <taxon>Nematoda</taxon>
        <taxon>Chromadorea</taxon>
        <taxon>Rhabditida</taxon>
        <taxon>Tylenchina</taxon>
        <taxon>Tylenchomorpha</taxon>
        <taxon>Aphelenchoidea</taxon>
        <taxon>Aphelenchoididae</taxon>
        <taxon>Bursaphelenchus</taxon>
    </lineage>
</organism>
<dbReference type="Proteomes" id="UP000783686">
    <property type="component" value="Unassembled WGS sequence"/>
</dbReference>
<feature type="chain" id="PRO_5036221065" evidence="1">
    <location>
        <begin position="21"/>
        <end position="401"/>
    </location>
</feature>